<accession>A0ABQ7G1Q5</accession>
<evidence type="ECO:0000256" key="2">
    <source>
        <dbReference type="ARBA" id="ARBA00022801"/>
    </source>
</evidence>
<dbReference type="Gene3D" id="1.10.1300.10">
    <property type="entry name" value="3'5'-cyclic nucleotide phosphodiesterase, catalytic domain"/>
    <property type="match status" value="1"/>
</dbReference>
<protein>
    <recommendedName>
        <fullName evidence="4">PDEase domain-containing protein</fullName>
    </recommendedName>
</protein>
<dbReference type="PROSITE" id="PS51845">
    <property type="entry name" value="PDEASE_I_2"/>
    <property type="match status" value="1"/>
</dbReference>
<dbReference type="InterPro" id="IPR002073">
    <property type="entry name" value="PDEase_catalytic_dom"/>
</dbReference>
<gene>
    <name evidence="5" type="ORF">DUNSADRAFT_17484</name>
</gene>
<comment type="caution">
    <text evidence="5">The sequence shown here is derived from an EMBL/GenBank/DDBJ whole genome shotgun (WGS) entry which is preliminary data.</text>
</comment>
<feature type="region of interest" description="Disordered" evidence="3">
    <location>
        <begin position="92"/>
        <end position="114"/>
    </location>
</feature>
<feature type="non-terminal residue" evidence="5">
    <location>
        <position position="1"/>
    </location>
</feature>
<proteinExistence type="predicted"/>
<evidence type="ECO:0000259" key="4">
    <source>
        <dbReference type="PROSITE" id="PS51845"/>
    </source>
</evidence>
<dbReference type="Proteomes" id="UP000815325">
    <property type="component" value="Unassembled WGS sequence"/>
</dbReference>
<dbReference type="PANTHER" id="PTHR11347">
    <property type="entry name" value="CYCLIC NUCLEOTIDE PHOSPHODIESTERASE"/>
    <property type="match status" value="1"/>
</dbReference>
<keyword evidence="1" id="KW-0479">Metal-binding</keyword>
<evidence type="ECO:0000256" key="1">
    <source>
        <dbReference type="ARBA" id="ARBA00022723"/>
    </source>
</evidence>
<dbReference type="Pfam" id="PF00233">
    <property type="entry name" value="PDEase_I"/>
    <property type="match status" value="1"/>
</dbReference>
<keyword evidence="6" id="KW-1185">Reference proteome</keyword>
<dbReference type="InterPro" id="IPR036971">
    <property type="entry name" value="PDEase_catalytic_dom_sf"/>
</dbReference>
<name>A0ABQ7G1Q5_DUNSA</name>
<keyword evidence="2" id="KW-0378">Hydrolase</keyword>
<organism evidence="5 6">
    <name type="scientific">Dunaliella salina</name>
    <name type="common">Green alga</name>
    <name type="synonym">Protococcus salinus</name>
    <dbReference type="NCBI Taxonomy" id="3046"/>
    <lineage>
        <taxon>Eukaryota</taxon>
        <taxon>Viridiplantae</taxon>
        <taxon>Chlorophyta</taxon>
        <taxon>core chlorophytes</taxon>
        <taxon>Chlorophyceae</taxon>
        <taxon>CS clade</taxon>
        <taxon>Chlamydomonadales</taxon>
        <taxon>Dunaliellaceae</taxon>
        <taxon>Dunaliella</taxon>
    </lineage>
</organism>
<evidence type="ECO:0000256" key="3">
    <source>
        <dbReference type="SAM" id="MobiDB-lite"/>
    </source>
</evidence>
<reference evidence="5" key="1">
    <citation type="submission" date="2017-08" db="EMBL/GenBank/DDBJ databases">
        <authorList>
            <person name="Polle J.E."/>
            <person name="Barry K."/>
            <person name="Cushman J."/>
            <person name="Schmutz J."/>
            <person name="Tran D."/>
            <person name="Hathwaick L.T."/>
            <person name="Yim W.C."/>
            <person name="Jenkins J."/>
            <person name="Mckie-Krisberg Z.M."/>
            <person name="Prochnik S."/>
            <person name="Lindquist E."/>
            <person name="Dockter R.B."/>
            <person name="Adam C."/>
            <person name="Molina H."/>
            <person name="Bunkerborg J."/>
            <person name="Jin E."/>
            <person name="Buchheim M."/>
            <person name="Magnuson J."/>
        </authorList>
    </citation>
    <scope>NUCLEOTIDE SEQUENCE</scope>
    <source>
        <strain evidence="5">CCAP 19/18</strain>
    </source>
</reference>
<sequence length="150" mass="16914">IRYNNRAPLENHHLAASFSLLCTPDQDFLAKLSKAEYARLRKTIIDLVLATDMKQHFALMGQFNAVVWYTMQKTKQGDGFCTSRTRFGRLQKSKSHGRTMPARVSAPPLTPKPPATTDCNFPTQVSLGCFLSEPWLMLLFVLGKALITRL</sequence>
<evidence type="ECO:0000313" key="5">
    <source>
        <dbReference type="EMBL" id="KAF5828526.1"/>
    </source>
</evidence>
<evidence type="ECO:0000313" key="6">
    <source>
        <dbReference type="Proteomes" id="UP000815325"/>
    </source>
</evidence>
<feature type="domain" description="PDEase" evidence="4">
    <location>
        <begin position="1"/>
        <end position="150"/>
    </location>
</feature>
<dbReference type="SUPFAM" id="SSF109604">
    <property type="entry name" value="HD-domain/PDEase-like"/>
    <property type="match status" value="1"/>
</dbReference>
<dbReference type="EMBL" id="MU070291">
    <property type="protein sequence ID" value="KAF5828526.1"/>
    <property type="molecule type" value="Genomic_DNA"/>
</dbReference>